<feature type="transmembrane region" description="Helical" evidence="2">
    <location>
        <begin position="88"/>
        <end position="109"/>
    </location>
</feature>
<dbReference type="GO" id="GO:0016020">
    <property type="term" value="C:membrane"/>
    <property type="evidence" value="ECO:0007669"/>
    <property type="project" value="InterPro"/>
</dbReference>
<evidence type="ECO:0000313" key="4">
    <source>
        <dbReference type="EMBL" id="ERL90134.1"/>
    </source>
</evidence>
<dbReference type="GO" id="GO:0007166">
    <property type="term" value="P:cell surface receptor signaling pathway"/>
    <property type="evidence" value="ECO:0007669"/>
    <property type="project" value="InterPro"/>
</dbReference>
<keyword evidence="2" id="KW-0472">Membrane</keyword>
<gene>
    <name evidence="4" type="ORF">D910_07488</name>
</gene>
<dbReference type="PRINTS" id="PR00489">
    <property type="entry name" value="FRIZZLED"/>
</dbReference>
<evidence type="ECO:0000256" key="1">
    <source>
        <dbReference type="ARBA" id="ARBA00023170"/>
    </source>
</evidence>
<feature type="transmembrane region" description="Helical" evidence="2">
    <location>
        <begin position="37"/>
        <end position="62"/>
    </location>
</feature>
<dbReference type="STRING" id="77166.U4U891"/>
<accession>U4U891</accession>
<organism evidence="4 5">
    <name type="scientific">Dendroctonus ponderosae</name>
    <name type="common">Mountain pine beetle</name>
    <dbReference type="NCBI Taxonomy" id="77166"/>
    <lineage>
        <taxon>Eukaryota</taxon>
        <taxon>Metazoa</taxon>
        <taxon>Ecdysozoa</taxon>
        <taxon>Arthropoda</taxon>
        <taxon>Hexapoda</taxon>
        <taxon>Insecta</taxon>
        <taxon>Pterygota</taxon>
        <taxon>Neoptera</taxon>
        <taxon>Endopterygota</taxon>
        <taxon>Coleoptera</taxon>
        <taxon>Polyphaga</taxon>
        <taxon>Cucujiformia</taxon>
        <taxon>Curculionidae</taxon>
        <taxon>Scolytinae</taxon>
        <taxon>Dendroctonus</taxon>
    </lineage>
</organism>
<protein>
    <recommendedName>
        <fullName evidence="3">Frizzled/Smoothened 7TM domain-containing protein</fullName>
    </recommendedName>
</protein>
<evidence type="ECO:0000313" key="5">
    <source>
        <dbReference type="Proteomes" id="UP000030742"/>
    </source>
</evidence>
<dbReference type="EMBL" id="KB632210">
    <property type="protein sequence ID" value="ERL90134.1"/>
    <property type="molecule type" value="Genomic_DNA"/>
</dbReference>
<dbReference type="AlphaFoldDB" id="U4U891"/>
<reference evidence="4 5" key="1">
    <citation type="journal article" date="2013" name="Genome Biol.">
        <title>Draft genome of the mountain pine beetle, Dendroctonus ponderosae Hopkins, a major forest pest.</title>
        <authorList>
            <person name="Keeling C.I."/>
            <person name="Yuen M.M."/>
            <person name="Liao N.Y."/>
            <person name="Docking T.R."/>
            <person name="Chan S.K."/>
            <person name="Taylor G.A."/>
            <person name="Palmquist D.L."/>
            <person name="Jackman S.D."/>
            <person name="Nguyen A."/>
            <person name="Li M."/>
            <person name="Henderson H."/>
            <person name="Janes J.K."/>
            <person name="Zhao Y."/>
            <person name="Pandoh P."/>
            <person name="Moore R."/>
            <person name="Sperling F.A."/>
            <person name="Huber D.P."/>
            <person name="Birol I."/>
            <person name="Jones S.J."/>
            <person name="Bohlmann J."/>
        </authorList>
    </citation>
    <scope>NUCLEOTIDE SEQUENCE</scope>
</reference>
<dbReference type="Gene3D" id="1.20.1070.10">
    <property type="entry name" value="Rhodopsin 7-helix transmembrane proteins"/>
    <property type="match status" value="1"/>
</dbReference>
<dbReference type="Proteomes" id="UP000030742">
    <property type="component" value="Unassembled WGS sequence"/>
</dbReference>
<proteinExistence type="predicted"/>
<dbReference type="Pfam" id="PF01534">
    <property type="entry name" value="Frizzled"/>
    <property type="match status" value="1"/>
</dbReference>
<name>U4U891_DENPD</name>
<sequence length="214" mass="24723">MSGEIRVVLTQKAKFAYTFSSKLRTCYIGNKNLFTLWYLALVPHFLYFCAGGLLLTIGWIFVLKAPKLPRNSLSTPLTQGQPRTERDFLGALATLYVVPIFVVMMSYFIEYSDREKWLSGDQKPSMWFFLLLRHFMSLFMGISSVLWIWCEKSAQVWKSALKRLGPRFKPNKNTIALKAVHTVVQDKVVTLIRAESLLEVTTYAMEMKRSFKLV</sequence>
<evidence type="ECO:0000256" key="2">
    <source>
        <dbReference type="SAM" id="Phobius"/>
    </source>
</evidence>
<keyword evidence="2" id="KW-0812">Transmembrane</keyword>
<dbReference type="OrthoDB" id="5959102at2759"/>
<dbReference type="SMART" id="SM01330">
    <property type="entry name" value="Frizzled"/>
    <property type="match status" value="1"/>
</dbReference>
<keyword evidence="2" id="KW-1133">Transmembrane helix</keyword>
<evidence type="ECO:0000259" key="3">
    <source>
        <dbReference type="SMART" id="SM01330"/>
    </source>
</evidence>
<feature type="domain" description="Frizzled/Smoothened 7TM" evidence="3">
    <location>
        <begin position="1"/>
        <end position="167"/>
    </location>
</feature>
<dbReference type="InterPro" id="IPR000539">
    <property type="entry name" value="Frizzled/Smoothened_7TM"/>
</dbReference>
<keyword evidence="1" id="KW-0675">Receptor</keyword>
<feature type="transmembrane region" description="Helical" evidence="2">
    <location>
        <begin position="129"/>
        <end position="149"/>
    </location>
</feature>